<organism evidence="1 2">
    <name type="scientific">Dysgonomonas hofstadii</name>
    <dbReference type="NCBI Taxonomy" id="637886"/>
    <lineage>
        <taxon>Bacteria</taxon>
        <taxon>Pseudomonadati</taxon>
        <taxon>Bacteroidota</taxon>
        <taxon>Bacteroidia</taxon>
        <taxon>Bacteroidales</taxon>
        <taxon>Dysgonomonadaceae</taxon>
        <taxon>Dysgonomonas</taxon>
    </lineage>
</organism>
<dbReference type="Proteomes" id="UP000555103">
    <property type="component" value="Unassembled WGS sequence"/>
</dbReference>
<name>A0A840CHH0_9BACT</name>
<dbReference type="EMBL" id="JACIEP010000002">
    <property type="protein sequence ID" value="MBB4034726.1"/>
    <property type="molecule type" value="Genomic_DNA"/>
</dbReference>
<gene>
    <name evidence="1" type="ORF">GGR21_000613</name>
</gene>
<evidence type="ECO:0000313" key="1">
    <source>
        <dbReference type="EMBL" id="MBB4034726.1"/>
    </source>
</evidence>
<reference evidence="1 2" key="1">
    <citation type="submission" date="2020-08" db="EMBL/GenBank/DDBJ databases">
        <title>Genomic Encyclopedia of Type Strains, Phase IV (KMG-IV): sequencing the most valuable type-strain genomes for metagenomic binning, comparative biology and taxonomic classification.</title>
        <authorList>
            <person name="Goeker M."/>
        </authorList>
    </citation>
    <scope>NUCLEOTIDE SEQUENCE [LARGE SCALE GENOMIC DNA]</scope>
    <source>
        <strain evidence="1 2">DSM 104969</strain>
    </source>
</reference>
<protein>
    <submittedName>
        <fullName evidence="1">Uncharacterized protein</fullName>
    </submittedName>
</protein>
<sequence length="63" mass="7567">MSFFLRSKFEVSVCERFIILTYKSNMNFNKVELKNYKDDCLNNITTKIVRYVSGMLNSYFFTN</sequence>
<comment type="caution">
    <text evidence="1">The sequence shown here is derived from an EMBL/GenBank/DDBJ whole genome shotgun (WGS) entry which is preliminary data.</text>
</comment>
<proteinExistence type="predicted"/>
<accession>A0A840CHH0</accession>
<evidence type="ECO:0000313" key="2">
    <source>
        <dbReference type="Proteomes" id="UP000555103"/>
    </source>
</evidence>
<keyword evidence="2" id="KW-1185">Reference proteome</keyword>
<dbReference type="AlphaFoldDB" id="A0A840CHH0"/>